<evidence type="ECO:0000313" key="2">
    <source>
        <dbReference type="EMBL" id="CAE7470409.1"/>
    </source>
</evidence>
<name>A0A812SD30_SYMPI</name>
<comment type="caution">
    <text evidence="2">The sequence shown here is derived from an EMBL/GenBank/DDBJ whole genome shotgun (WGS) entry which is preliminary data.</text>
</comment>
<reference evidence="2" key="1">
    <citation type="submission" date="2021-02" db="EMBL/GenBank/DDBJ databases">
        <authorList>
            <person name="Dougan E. K."/>
            <person name="Rhodes N."/>
            <person name="Thang M."/>
            <person name="Chan C."/>
        </authorList>
    </citation>
    <scope>NUCLEOTIDE SEQUENCE</scope>
</reference>
<protein>
    <submittedName>
        <fullName evidence="2">Retsat protein</fullName>
    </submittedName>
</protein>
<accession>A0A812SD30</accession>
<sequence length="505" mass="54428">MVNATGPQCSCARADESNWQDLRPWSSEGEDTLPLLAGIYILEARVRSADGGMTRACRVAIGFCRGAAKQVPDVIHALITSRQVETTQKFTQEVLQGALLRHATLLCQSLLDARCDVSNQGWIPADDNNSSHGHPKVMDHKLEGTRSLLNADTIEDHFRAESAAGSYDFEGLPEWRVEDGTSGRSPRLCQGAPWPGGPSLAEVSGFLLAETERGHLQVVEADGREEGADVAARLAKLTAAAGVQAIPILGDLSWAGSSIAKFSFERKALAEKGWPELTGCPQVWQVNSASSVFTNHIITVGRGTRATISGDDHEIHCIHRDWENGLLDSMLLGAVGRKEVILLAPDELGTDPRMPWKSNPNCDRASDLRGREGEDFWSALRQLAQREDVRGGRVELGPGDALFIPHGWWHAVRPLDPFTVITGLAKRPDACAEVSVTDSNAASAIESASVEEAADLIAAWTSDASRSMATLRALGRPELVVTSLESISTEFPRADALAQASLNLV</sequence>
<proteinExistence type="predicted"/>
<dbReference type="CDD" id="cd02208">
    <property type="entry name" value="cupin_RmlC-like"/>
    <property type="match status" value="1"/>
</dbReference>
<dbReference type="InterPro" id="IPR014710">
    <property type="entry name" value="RmlC-like_jellyroll"/>
</dbReference>
<dbReference type="SUPFAM" id="SSF51197">
    <property type="entry name" value="Clavaminate synthase-like"/>
    <property type="match status" value="1"/>
</dbReference>
<dbReference type="InterPro" id="IPR041667">
    <property type="entry name" value="Cupin_8"/>
</dbReference>
<dbReference type="EMBL" id="CAJNIZ010023625">
    <property type="protein sequence ID" value="CAE7470409.1"/>
    <property type="molecule type" value="Genomic_DNA"/>
</dbReference>
<dbReference type="Proteomes" id="UP000649617">
    <property type="component" value="Unassembled WGS sequence"/>
</dbReference>
<dbReference type="OrthoDB" id="263283at2759"/>
<gene>
    <name evidence="2" type="primary">retsat</name>
    <name evidence="2" type="ORF">SPIL2461_LOCUS11902</name>
</gene>
<evidence type="ECO:0000259" key="1">
    <source>
        <dbReference type="Pfam" id="PF13621"/>
    </source>
</evidence>
<organism evidence="2 3">
    <name type="scientific">Symbiodinium pilosum</name>
    <name type="common">Dinoflagellate</name>
    <dbReference type="NCBI Taxonomy" id="2952"/>
    <lineage>
        <taxon>Eukaryota</taxon>
        <taxon>Sar</taxon>
        <taxon>Alveolata</taxon>
        <taxon>Dinophyceae</taxon>
        <taxon>Suessiales</taxon>
        <taxon>Symbiodiniaceae</taxon>
        <taxon>Symbiodinium</taxon>
    </lineage>
</organism>
<dbReference type="Gene3D" id="2.60.120.10">
    <property type="entry name" value="Jelly Rolls"/>
    <property type="match status" value="1"/>
</dbReference>
<dbReference type="AlphaFoldDB" id="A0A812SD30"/>
<evidence type="ECO:0000313" key="3">
    <source>
        <dbReference type="Proteomes" id="UP000649617"/>
    </source>
</evidence>
<dbReference type="Pfam" id="PF13621">
    <property type="entry name" value="Cupin_8"/>
    <property type="match status" value="1"/>
</dbReference>
<keyword evidence="3" id="KW-1185">Reference proteome</keyword>
<feature type="domain" description="Cupin-like" evidence="1">
    <location>
        <begin position="310"/>
        <end position="420"/>
    </location>
</feature>